<evidence type="ECO:0000256" key="5">
    <source>
        <dbReference type="ARBA" id="ARBA00023004"/>
    </source>
</evidence>
<dbReference type="OrthoDB" id="581608at2"/>
<evidence type="ECO:0000256" key="2">
    <source>
        <dbReference type="ARBA" id="ARBA00022723"/>
    </source>
</evidence>
<dbReference type="Gene3D" id="3.60.130.10">
    <property type="entry name" value="Clavaminate synthase-like"/>
    <property type="match status" value="1"/>
</dbReference>
<dbReference type="Pfam" id="PF02668">
    <property type="entry name" value="TauD"/>
    <property type="match status" value="1"/>
</dbReference>
<comment type="similarity">
    <text evidence="1">Belongs to the TfdA dioxygenase family.</text>
</comment>
<name>A0A1W2BNK0_9BURK</name>
<dbReference type="PANTHER" id="PTHR30468">
    <property type="entry name" value="ALPHA-KETOGLUTARATE-DEPENDENT SULFONATE DIOXYGENASE"/>
    <property type="match status" value="1"/>
</dbReference>
<dbReference type="EMBL" id="FWXJ01000014">
    <property type="protein sequence ID" value="SMC74519.1"/>
    <property type="molecule type" value="Genomic_DNA"/>
</dbReference>
<accession>A0A1W2BNK0</accession>
<evidence type="ECO:0000256" key="4">
    <source>
        <dbReference type="ARBA" id="ARBA00023002"/>
    </source>
</evidence>
<feature type="domain" description="TauD/TfdA-like" evidence="6">
    <location>
        <begin position="3"/>
        <end position="292"/>
    </location>
</feature>
<keyword evidence="3 7" id="KW-0223">Dioxygenase</keyword>
<proteinExistence type="inferred from homology"/>
<dbReference type="Proteomes" id="UP000192708">
    <property type="component" value="Unassembled WGS sequence"/>
</dbReference>
<gene>
    <name evidence="7" type="ORF">SAMN06296008_11460</name>
</gene>
<evidence type="ECO:0000256" key="1">
    <source>
        <dbReference type="ARBA" id="ARBA00005896"/>
    </source>
</evidence>
<sequence length="299" mass="33946">MFEVKKLGRHLGAEIIGLDLSKPIDEETFQAFSKAFFENEVVVLKNQNITPQQHIDFTKRFGILEAHVRKESRHGGFDEIFVLSNIEGADGKPIGAIDAGRFWHSDLSYKEHPSMLSALYSVEIPVREDGVVLGDTQYASTTAAYDALSETMKKRLENLQSVHSYAFYRNKNRQAQKEEALAGGRVIEEKELSEEQLKTVPDVASPIVRTHPVTGRKGLFVNEAHTSHIVGVSAAESKEILEELYQHIVQEEFRFKHSWGVGDLLMWDNCAAQHKATFDYRLPLRRLMYRTTVRGTVPF</sequence>
<keyword evidence="5" id="KW-0408">Iron</keyword>
<dbReference type="GO" id="GO:0006790">
    <property type="term" value="P:sulfur compound metabolic process"/>
    <property type="evidence" value="ECO:0007669"/>
    <property type="project" value="TreeGrafter"/>
</dbReference>
<dbReference type="InterPro" id="IPR042098">
    <property type="entry name" value="TauD-like_sf"/>
</dbReference>
<evidence type="ECO:0000313" key="8">
    <source>
        <dbReference type="Proteomes" id="UP000192708"/>
    </source>
</evidence>
<reference evidence="7 8" key="1">
    <citation type="submission" date="2017-04" db="EMBL/GenBank/DDBJ databases">
        <authorList>
            <person name="Afonso C.L."/>
            <person name="Miller P.J."/>
            <person name="Scott M.A."/>
            <person name="Spackman E."/>
            <person name="Goraichik I."/>
            <person name="Dimitrov K.M."/>
            <person name="Suarez D.L."/>
            <person name="Swayne D.E."/>
        </authorList>
    </citation>
    <scope>NUCLEOTIDE SEQUENCE [LARGE SCALE GENOMIC DNA]</scope>
    <source>
        <strain evidence="7 8">VK13</strain>
    </source>
</reference>
<keyword evidence="2" id="KW-0479">Metal-binding</keyword>
<evidence type="ECO:0000313" key="7">
    <source>
        <dbReference type="EMBL" id="SMC74519.1"/>
    </source>
</evidence>
<dbReference type="GO" id="GO:0005737">
    <property type="term" value="C:cytoplasm"/>
    <property type="evidence" value="ECO:0007669"/>
    <property type="project" value="TreeGrafter"/>
</dbReference>
<dbReference type="PANTHER" id="PTHR30468:SF1">
    <property type="entry name" value="ALPHA-KETOGLUTARATE-DEPENDENT SULFONATE DIOXYGENASE"/>
    <property type="match status" value="1"/>
</dbReference>
<organism evidence="7 8">
    <name type="scientific">Polynucleobacter kasalickyi</name>
    <dbReference type="NCBI Taxonomy" id="1938817"/>
    <lineage>
        <taxon>Bacteria</taxon>
        <taxon>Pseudomonadati</taxon>
        <taxon>Pseudomonadota</taxon>
        <taxon>Betaproteobacteria</taxon>
        <taxon>Burkholderiales</taxon>
        <taxon>Burkholderiaceae</taxon>
        <taxon>Polynucleobacter</taxon>
    </lineage>
</organism>
<keyword evidence="4" id="KW-0560">Oxidoreductase</keyword>
<evidence type="ECO:0000256" key="3">
    <source>
        <dbReference type="ARBA" id="ARBA00022964"/>
    </source>
</evidence>
<dbReference type="AlphaFoldDB" id="A0A1W2BNK0"/>
<dbReference type="GO" id="GO:0046872">
    <property type="term" value="F:metal ion binding"/>
    <property type="evidence" value="ECO:0007669"/>
    <property type="project" value="UniProtKB-KW"/>
</dbReference>
<evidence type="ECO:0000259" key="6">
    <source>
        <dbReference type="Pfam" id="PF02668"/>
    </source>
</evidence>
<dbReference type="SUPFAM" id="SSF51197">
    <property type="entry name" value="Clavaminate synthase-like"/>
    <property type="match status" value="1"/>
</dbReference>
<dbReference type="InterPro" id="IPR003819">
    <property type="entry name" value="TauD/TfdA-like"/>
</dbReference>
<dbReference type="InterPro" id="IPR051323">
    <property type="entry name" value="AtsK-like"/>
</dbReference>
<dbReference type="STRING" id="1938817.SAMN06296008_11460"/>
<keyword evidence="8" id="KW-1185">Reference proteome</keyword>
<dbReference type="GO" id="GO:0000908">
    <property type="term" value="F:taurine dioxygenase activity"/>
    <property type="evidence" value="ECO:0007669"/>
    <property type="project" value="TreeGrafter"/>
</dbReference>
<protein>
    <submittedName>
        <fullName evidence="7">Taurine dioxygenase</fullName>
    </submittedName>
</protein>
<dbReference type="RefSeq" id="WP_159460899.1">
    <property type="nucleotide sequence ID" value="NZ_FWXJ01000014.1"/>
</dbReference>